<dbReference type="InterPro" id="IPR036273">
    <property type="entry name" value="CRAL/TRIO_N_dom_sf"/>
</dbReference>
<dbReference type="Gene3D" id="1.10.8.20">
    <property type="entry name" value="N-terminal domain of phosphatidylinositol transfer protein sec14p"/>
    <property type="match status" value="1"/>
</dbReference>
<proteinExistence type="predicted"/>
<dbReference type="SMART" id="SM00516">
    <property type="entry name" value="SEC14"/>
    <property type="match status" value="1"/>
</dbReference>
<dbReference type="GO" id="GO:0016020">
    <property type="term" value="C:membrane"/>
    <property type="evidence" value="ECO:0007669"/>
    <property type="project" value="TreeGrafter"/>
</dbReference>
<evidence type="ECO:0000313" key="2">
    <source>
        <dbReference type="EMBL" id="KDR18338.1"/>
    </source>
</evidence>
<protein>
    <submittedName>
        <fullName evidence="2">Alpha-tocopherol transfer protein-like</fullName>
    </submittedName>
</protein>
<dbReference type="Pfam" id="PF00650">
    <property type="entry name" value="CRAL_TRIO"/>
    <property type="match status" value="1"/>
</dbReference>
<dbReference type="SUPFAM" id="SSF52087">
    <property type="entry name" value="CRAL/TRIO domain"/>
    <property type="match status" value="1"/>
</dbReference>
<dbReference type="Gene3D" id="3.40.525.10">
    <property type="entry name" value="CRAL-TRIO lipid binding domain"/>
    <property type="match status" value="1"/>
</dbReference>
<dbReference type="CDD" id="cd00170">
    <property type="entry name" value="SEC14"/>
    <property type="match status" value="1"/>
</dbReference>
<gene>
    <name evidence="2" type="ORF">L798_07219</name>
</gene>
<dbReference type="SUPFAM" id="SSF46938">
    <property type="entry name" value="CRAL/TRIO N-terminal domain"/>
    <property type="match status" value="1"/>
</dbReference>
<accession>A0A067RE65</accession>
<dbReference type="eggNOG" id="KOG1471">
    <property type="taxonomic scope" value="Eukaryota"/>
</dbReference>
<dbReference type="InterPro" id="IPR036865">
    <property type="entry name" value="CRAL-TRIO_dom_sf"/>
</dbReference>
<evidence type="ECO:0000259" key="1">
    <source>
        <dbReference type="PROSITE" id="PS50191"/>
    </source>
</evidence>
<keyword evidence="3" id="KW-1185">Reference proteome</keyword>
<dbReference type="InterPro" id="IPR001251">
    <property type="entry name" value="CRAL-TRIO_dom"/>
</dbReference>
<dbReference type="OMA" id="RMEKEPA"/>
<sequence>MAEELPPPCVQIGEYVLQFEKEEMGAEFEERARKELRETPEVGNDAIAALKDLLRDDKELLFPLDDENMLRPFLRPCKYYPESAYEKMKLFYKFRLKNPKFYDELLPNTIKNTILQDVLTIFPLRSQFGRRIFLVHVGKWDVKKLSLTDIVRCVFLFVDIAITEHRTQISGVDVIFDLEGLSIQHIYQIGPSFASNILHWAQDCVPLRIKGLHIVNQPYIFNMLFAIFKPFLSVKFRKRIYFHGRNYESLLRHIGAKYLPKEYGGTMDLPQVNRMEFYQLLCMYKNDFEEGNKYGYEKTTK</sequence>
<dbReference type="PANTHER" id="PTHR10174:SF220">
    <property type="entry name" value="LD41874P"/>
    <property type="match status" value="1"/>
</dbReference>
<dbReference type="InParanoid" id="A0A067RE65"/>
<organism evidence="2 3">
    <name type="scientific">Zootermopsis nevadensis</name>
    <name type="common">Dampwood termite</name>
    <dbReference type="NCBI Taxonomy" id="136037"/>
    <lineage>
        <taxon>Eukaryota</taxon>
        <taxon>Metazoa</taxon>
        <taxon>Ecdysozoa</taxon>
        <taxon>Arthropoda</taxon>
        <taxon>Hexapoda</taxon>
        <taxon>Insecta</taxon>
        <taxon>Pterygota</taxon>
        <taxon>Neoptera</taxon>
        <taxon>Polyneoptera</taxon>
        <taxon>Dictyoptera</taxon>
        <taxon>Blattodea</taxon>
        <taxon>Blattoidea</taxon>
        <taxon>Termitoidae</taxon>
        <taxon>Termopsidae</taxon>
        <taxon>Zootermopsis</taxon>
    </lineage>
</organism>
<dbReference type="AlphaFoldDB" id="A0A067RE65"/>
<dbReference type="Gene3D" id="1.20.5.1200">
    <property type="entry name" value="Alpha-tocopherol transfer"/>
    <property type="match status" value="1"/>
</dbReference>
<reference evidence="2 3" key="1">
    <citation type="journal article" date="2014" name="Nat. Commun.">
        <title>Molecular traces of alternative social organization in a termite genome.</title>
        <authorList>
            <person name="Terrapon N."/>
            <person name="Li C."/>
            <person name="Robertson H.M."/>
            <person name="Ji L."/>
            <person name="Meng X."/>
            <person name="Booth W."/>
            <person name="Chen Z."/>
            <person name="Childers C.P."/>
            <person name="Glastad K.M."/>
            <person name="Gokhale K."/>
            <person name="Gowin J."/>
            <person name="Gronenberg W."/>
            <person name="Hermansen R.A."/>
            <person name="Hu H."/>
            <person name="Hunt B.G."/>
            <person name="Huylmans A.K."/>
            <person name="Khalil S.M."/>
            <person name="Mitchell R.D."/>
            <person name="Munoz-Torres M.C."/>
            <person name="Mustard J.A."/>
            <person name="Pan H."/>
            <person name="Reese J.T."/>
            <person name="Scharf M.E."/>
            <person name="Sun F."/>
            <person name="Vogel H."/>
            <person name="Xiao J."/>
            <person name="Yang W."/>
            <person name="Yang Z."/>
            <person name="Yang Z."/>
            <person name="Zhou J."/>
            <person name="Zhu J."/>
            <person name="Brent C.S."/>
            <person name="Elsik C.G."/>
            <person name="Goodisman M.A."/>
            <person name="Liberles D.A."/>
            <person name="Roe R.M."/>
            <person name="Vargo E.L."/>
            <person name="Vilcinskas A."/>
            <person name="Wang J."/>
            <person name="Bornberg-Bauer E."/>
            <person name="Korb J."/>
            <person name="Zhang G."/>
            <person name="Liebig J."/>
        </authorList>
    </citation>
    <scope>NUCLEOTIDE SEQUENCE [LARGE SCALE GENOMIC DNA]</scope>
    <source>
        <tissue evidence="2">Whole organism</tissue>
    </source>
</reference>
<evidence type="ECO:0000313" key="3">
    <source>
        <dbReference type="Proteomes" id="UP000027135"/>
    </source>
</evidence>
<dbReference type="PRINTS" id="PR00180">
    <property type="entry name" value="CRETINALDHBP"/>
</dbReference>
<dbReference type="Proteomes" id="UP000027135">
    <property type="component" value="Unassembled WGS sequence"/>
</dbReference>
<dbReference type="EMBL" id="KK852692">
    <property type="protein sequence ID" value="KDR18338.1"/>
    <property type="molecule type" value="Genomic_DNA"/>
</dbReference>
<feature type="domain" description="CRAL-TRIO" evidence="1">
    <location>
        <begin position="106"/>
        <end position="271"/>
    </location>
</feature>
<dbReference type="GO" id="GO:1902936">
    <property type="term" value="F:phosphatidylinositol bisphosphate binding"/>
    <property type="evidence" value="ECO:0007669"/>
    <property type="project" value="TreeGrafter"/>
</dbReference>
<dbReference type="PANTHER" id="PTHR10174">
    <property type="entry name" value="ALPHA-TOCOPHEROL TRANSFER PROTEIN-RELATED"/>
    <property type="match status" value="1"/>
</dbReference>
<name>A0A067RE65_ZOONE</name>
<dbReference type="PROSITE" id="PS50191">
    <property type="entry name" value="CRAL_TRIO"/>
    <property type="match status" value="1"/>
</dbReference>